<dbReference type="InterPro" id="IPR013149">
    <property type="entry name" value="ADH-like_C"/>
</dbReference>
<keyword evidence="11" id="KW-1185">Reference proteome</keyword>
<dbReference type="InterPro" id="IPR013154">
    <property type="entry name" value="ADH-like_N"/>
</dbReference>
<dbReference type="PANTHER" id="PTHR43161:SF9">
    <property type="entry name" value="SORBITOL DEHYDROGENASE"/>
    <property type="match status" value="1"/>
</dbReference>
<dbReference type="InterPro" id="IPR002328">
    <property type="entry name" value="ADH_Zn_CS"/>
</dbReference>
<dbReference type="KEGG" id="cvn:111104054"/>
<evidence type="ECO:0000256" key="4">
    <source>
        <dbReference type="ARBA" id="ARBA00022833"/>
    </source>
</evidence>
<dbReference type="SMART" id="SM00829">
    <property type="entry name" value="PKS_ER"/>
    <property type="match status" value="1"/>
</dbReference>
<evidence type="ECO:0000259" key="10">
    <source>
        <dbReference type="SMART" id="SM00829"/>
    </source>
</evidence>
<protein>
    <recommendedName>
        <fullName evidence="7">Sorbitol dehydrogenase</fullName>
    </recommendedName>
    <alternativeName>
        <fullName evidence="8">Polyol dehydrogenase</fullName>
    </alternativeName>
</protein>
<evidence type="ECO:0000256" key="3">
    <source>
        <dbReference type="ARBA" id="ARBA00022723"/>
    </source>
</evidence>
<keyword evidence="5" id="KW-0560">Oxidoreductase</keyword>
<proteinExistence type="inferred from homology"/>
<keyword evidence="6" id="KW-0520">NAD</keyword>
<evidence type="ECO:0000256" key="5">
    <source>
        <dbReference type="ARBA" id="ARBA00023002"/>
    </source>
</evidence>
<dbReference type="InterPro" id="IPR011032">
    <property type="entry name" value="GroES-like_sf"/>
</dbReference>
<dbReference type="RefSeq" id="XP_022293472.1">
    <property type="nucleotide sequence ID" value="XM_022437764.1"/>
</dbReference>
<evidence type="ECO:0000256" key="2">
    <source>
        <dbReference type="ARBA" id="ARBA00008072"/>
    </source>
</evidence>
<name>A0A8B8APN0_CRAVI</name>
<feature type="domain" description="Enoyl reductase (ER)" evidence="10">
    <location>
        <begin position="16"/>
        <end position="347"/>
    </location>
</feature>
<evidence type="ECO:0000313" key="12">
    <source>
        <dbReference type="RefSeq" id="XP_022293472.1"/>
    </source>
</evidence>
<dbReference type="PROSITE" id="PS00059">
    <property type="entry name" value="ADH_ZINC"/>
    <property type="match status" value="1"/>
</dbReference>
<gene>
    <name evidence="12" type="primary">LOC111104054</name>
</gene>
<keyword evidence="4 9" id="KW-0862">Zinc</keyword>
<dbReference type="PANTHER" id="PTHR43161">
    <property type="entry name" value="SORBITOL DEHYDROGENASE"/>
    <property type="match status" value="1"/>
</dbReference>
<dbReference type="Gene3D" id="3.90.180.10">
    <property type="entry name" value="Medium-chain alcohol dehydrogenases, catalytic domain"/>
    <property type="match status" value="1"/>
</dbReference>
<evidence type="ECO:0000256" key="1">
    <source>
        <dbReference type="ARBA" id="ARBA00001947"/>
    </source>
</evidence>
<sequence length="351" mass="37463">MMSAQTNLSAVLYKKGDLRLVDTPVKEPGRGEVQIAVQQVGICGSDVKYWKDGGIGHFVVTNPLLLGHEVSGIISKVGEGVDHLKIGDRVAVDPHITCRVCEFCKAGRYNMCPKVYFLATPPDNGALARYFVHAADFTFKLPDNVSFEEGACVEPLSVGLHGCRRAGITLGHKVLVTGAGPIGLCAMLSAKALGASAVCMTDIDASRLEFAKKCGATHTLLVGREDKEEDVAVRVADLIGAMPDRTVECSGAQFAVNLAVHATKPGGQVIIIGHGPTSVSFPVVTTVAKEIEIKGSFRYVNTWPTVIDMLACGKIDVKPLVTHRYKLEQTLEAFEMAKSGQGVKVMINCGQ</sequence>
<comment type="similarity">
    <text evidence="2 9">Belongs to the zinc-containing alcohol dehydrogenase family.</text>
</comment>
<keyword evidence="3 9" id="KW-0479">Metal-binding</keyword>
<dbReference type="GO" id="GO:0006062">
    <property type="term" value="P:sorbitol catabolic process"/>
    <property type="evidence" value="ECO:0007669"/>
    <property type="project" value="TreeGrafter"/>
</dbReference>
<comment type="cofactor">
    <cofactor evidence="1 9">
        <name>Zn(2+)</name>
        <dbReference type="ChEBI" id="CHEBI:29105"/>
    </cofactor>
</comment>
<dbReference type="Pfam" id="PF00107">
    <property type="entry name" value="ADH_zinc_N"/>
    <property type="match status" value="1"/>
</dbReference>
<accession>A0A8B8APN0</accession>
<dbReference type="SUPFAM" id="SSF51735">
    <property type="entry name" value="NAD(P)-binding Rossmann-fold domains"/>
    <property type="match status" value="1"/>
</dbReference>
<dbReference type="OrthoDB" id="1879366at2759"/>
<dbReference type="GeneID" id="111104054"/>
<dbReference type="FunFam" id="3.40.50.720:FF:000068">
    <property type="entry name" value="Sorbitol dehydrogenase"/>
    <property type="match status" value="1"/>
</dbReference>
<evidence type="ECO:0000313" key="11">
    <source>
        <dbReference type="Proteomes" id="UP000694844"/>
    </source>
</evidence>
<dbReference type="InterPro" id="IPR045306">
    <property type="entry name" value="SDH-like"/>
</dbReference>
<dbReference type="Gene3D" id="3.40.50.720">
    <property type="entry name" value="NAD(P)-binding Rossmann-like Domain"/>
    <property type="match status" value="1"/>
</dbReference>
<dbReference type="InterPro" id="IPR020843">
    <property type="entry name" value="ER"/>
</dbReference>
<organism evidence="11 12">
    <name type="scientific">Crassostrea virginica</name>
    <name type="common">Eastern oyster</name>
    <dbReference type="NCBI Taxonomy" id="6565"/>
    <lineage>
        <taxon>Eukaryota</taxon>
        <taxon>Metazoa</taxon>
        <taxon>Spiralia</taxon>
        <taxon>Lophotrochozoa</taxon>
        <taxon>Mollusca</taxon>
        <taxon>Bivalvia</taxon>
        <taxon>Autobranchia</taxon>
        <taxon>Pteriomorphia</taxon>
        <taxon>Ostreida</taxon>
        <taxon>Ostreoidea</taxon>
        <taxon>Ostreidae</taxon>
        <taxon>Crassostrea</taxon>
    </lineage>
</organism>
<dbReference type="Proteomes" id="UP000694844">
    <property type="component" value="Chromosome 7"/>
</dbReference>
<evidence type="ECO:0000256" key="7">
    <source>
        <dbReference type="ARBA" id="ARBA00026132"/>
    </source>
</evidence>
<dbReference type="AlphaFoldDB" id="A0A8B8APN0"/>
<dbReference type="Pfam" id="PF08240">
    <property type="entry name" value="ADH_N"/>
    <property type="match status" value="1"/>
</dbReference>
<evidence type="ECO:0000256" key="6">
    <source>
        <dbReference type="ARBA" id="ARBA00023027"/>
    </source>
</evidence>
<dbReference type="CDD" id="cd05285">
    <property type="entry name" value="sorbitol_DH"/>
    <property type="match status" value="1"/>
</dbReference>
<reference evidence="12" key="1">
    <citation type="submission" date="2025-08" db="UniProtKB">
        <authorList>
            <consortium name="RefSeq"/>
        </authorList>
    </citation>
    <scope>IDENTIFICATION</scope>
    <source>
        <tissue evidence="12">Whole sample</tissue>
    </source>
</reference>
<dbReference type="GO" id="GO:0003939">
    <property type="term" value="F:L-iditol 2-dehydrogenase (NAD+) activity"/>
    <property type="evidence" value="ECO:0007669"/>
    <property type="project" value="TreeGrafter"/>
</dbReference>
<evidence type="ECO:0000256" key="9">
    <source>
        <dbReference type="RuleBase" id="RU361277"/>
    </source>
</evidence>
<evidence type="ECO:0000256" key="8">
    <source>
        <dbReference type="ARBA" id="ARBA00032485"/>
    </source>
</evidence>
<dbReference type="InterPro" id="IPR036291">
    <property type="entry name" value="NAD(P)-bd_dom_sf"/>
</dbReference>
<dbReference type="SUPFAM" id="SSF50129">
    <property type="entry name" value="GroES-like"/>
    <property type="match status" value="1"/>
</dbReference>
<dbReference type="GO" id="GO:0008270">
    <property type="term" value="F:zinc ion binding"/>
    <property type="evidence" value="ECO:0007669"/>
    <property type="project" value="InterPro"/>
</dbReference>